<feature type="domain" description="WDR36/Utp21 N-terminal" evidence="5">
    <location>
        <begin position="52"/>
        <end position="316"/>
    </location>
</feature>
<dbReference type="STRING" id="684364.F4PE28"/>
<dbReference type="InterPro" id="IPR059157">
    <property type="entry name" value="WDR36-Utp21_N"/>
</dbReference>
<dbReference type="GeneID" id="18236959"/>
<accession>F4PE28</accession>
<feature type="repeat" description="WD" evidence="3">
    <location>
        <begin position="282"/>
        <end position="313"/>
    </location>
</feature>
<evidence type="ECO:0000259" key="5">
    <source>
        <dbReference type="Pfam" id="PF25171"/>
    </source>
</evidence>
<dbReference type="InParanoid" id="F4PE28"/>
<dbReference type="Proteomes" id="UP000007241">
    <property type="component" value="Unassembled WGS sequence"/>
</dbReference>
<sequence length="859" mass="96861">MHLINLPLIQVYRLIFNPSSLTPGLYTQFRALGYVTADVPVSFQTRGQAYFITSSIGDSFQIFDGEKMGLLFVSSKLEFPISSIGSSRDLTFAASGSEIVVFRRQKEEYRLFDENHPSEIMSLLVLGDLVFSLCFDNTVRIWDFKTKEFANEISFSKNFTVTQILHPSTYLNKVLFASQQGTMQLWNVRNIKLVYEFKSFGSPISCLAQSPSIDVIAIGLLDGSIIIHNIKVDKEILRFKQDGKVTAITFRTDGSPVMATASMHGDVALWDLNEQRIIHVMKGAHDASIHSCMFYNGTSILVTASSDNSIKQWMFDSLDGIPRLLRLRSGHHKPPTMIRYYGEHGHNILSAGQDQVLRSFSVIRDNQNVELSQGSLEKKARKENVHIDALKFPQIIQFDANPAKEKEWSNIITCHANQATARIWSFQRKAIGKHQIVSKDGSAIKSVAISSCGNFCFIGTSKGRVDKFNIQSGLHRTVFGGENAHTKAVTVIAPDNVNRFVYTASLDKTVKCWNFLKGRLEHTMQFDSPVSHMLLHSQSGLLALATDSMGIFVVDTDTKKIVREFWGHKNRITDIAISTDGRWIVSCSLDSTIRTWDLPTGYLIDGFRVSEIPTSISLSPTGDFLATTHVNHMGIFLWANRSQYENIPVRRMDEEDLFSSTATLPASGGNVQEANGVDEVDKEGMDKQTSDDEFVDITDGMISFSLLPKSRWQNLLSLEAIKKRNKPIQPPKAPERAPFFLPTIAGATPHFEIVEQTKEESSGRVFKNMIVDISKLARLLDECHQAKDYSNTMEYLKSLSPSAIDIEIRTLPVDAEHIYMRYFLEFVAFQLETLHDFELIQAYMNVFLKVRMIDDAREW</sequence>
<feature type="repeat" description="WD" evidence="3">
    <location>
        <begin position="113"/>
        <end position="152"/>
    </location>
</feature>
<evidence type="ECO:0000256" key="1">
    <source>
        <dbReference type="ARBA" id="ARBA00022574"/>
    </source>
</evidence>
<dbReference type="Pfam" id="PF25168">
    <property type="entry name" value="Beta-prop_WDR36-Utp21_2nd"/>
    <property type="match status" value="1"/>
</dbReference>
<reference evidence="6 7" key="1">
    <citation type="submission" date="2009-12" db="EMBL/GenBank/DDBJ databases">
        <title>The draft genome of Batrachochytrium dendrobatidis.</title>
        <authorList>
            <consortium name="US DOE Joint Genome Institute (JGI-PGF)"/>
            <person name="Kuo A."/>
            <person name="Salamov A."/>
            <person name="Schmutz J."/>
            <person name="Lucas S."/>
            <person name="Pitluck S."/>
            <person name="Rosenblum E."/>
            <person name="Stajich J."/>
            <person name="Eisen M."/>
            <person name="Grigoriev I.V."/>
        </authorList>
    </citation>
    <scope>NUCLEOTIDE SEQUENCE [LARGE SCALE GENOMIC DNA]</scope>
    <source>
        <strain evidence="7">JAM81 / FGSC 10211</strain>
    </source>
</reference>
<dbReference type="InterPro" id="IPR011047">
    <property type="entry name" value="Quinoprotein_ADH-like_sf"/>
</dbReference>
<keyword evidence="7" id="KW-1185">Reference proteome</keyword>
<dbReference type="HOGENOM" id="CLU_002774_2_0_1"/>
<dbReference type="Pfam" id="PF04192">
    <property type="entry name" value="Utp21"/>
    <property type="match status" value="1"/>
</dbReference>
<proteinExistence type="predicted"/>
<dbReference type="PANTHER" id="PTHR22840:SF12">
    <property type="entry name" value="WD REPEAT-CONTAINING PROTEIN 36"/>
    <property type="match status" value="1"/>
</dbReference>
<dbReference type="SUPFAM" id="SSF50978">
    <property type="entry name" value="WD40 repeat-like"/>
    <property type="match status" value="1"/>
</dbReference>
<dbReference type="OrthoDB" id="10250769at2759"/>
<evidence type="ECO:0000256" key="2">
    <source>
        <dbReference type="ARBA" id="ARBA00022737"/>
    </source>
</evidence>
<evidence type="ECO:0000256" key="3">
    <source>
        <dbReference type="PROSITE-ProRule" id="PRU00221"/>
    </source>
</evidence>
<dbReference type="Pfam" id="PF25171">
    <property type="entry name" value="Beta-prop_WDR36-Utp21_1st"/>
    <property type="match status" value="1"/>
</dbReference>
<dbReference type="SMART" id="SM00320">
    <property type="entry name" value="WD40"/>
    <property type="match status" value="10"/>
</dbReference>
<feature type="repeat" description="WD" evidence="3">
    <location>
        <begin position="565"/>
        <end position="606"/>
    </location>
</feature>
<dbReference type="InterPro" id="IPR001680">
    <property type="entry name" value="WD40_rpt"/>
</dbReference>
<dbReference type="InterPro" id="IPR007319">
    <property type="entry name" value="WDR36/Utp21_C"/>
</dbReference>
<evidence type="ECO:0000313" key="6">
    <source>
        <dbReference type="EMBL" id="EGF76584.1"/>
    </source>
</evidence>
<dbReference type="Gene3D" id="2.130.10.10">
    <property type="entry name" value="YVTN repeat-like/Quinoprotein amine dehydrogenase"/>
    <property type="match status" value="2"/>
</dbReference>
<dbReference type="PROSITE" id="PS00678">
    <property type="entry name" value="WD_REPEATS_1"/>
    <property type="match status" value="2"/>
</dbReference>
<keyword evidence="1 3" id="KW-0853">WD repeat</keyword>
<dbReference type="GO" id="GO:0034388">
    <property type="term" value="C:Pwp2p-containing subcomplex of 90S preribosome"/>
    <property type="evidence" value="ECO:0000318"/>
    <property type="project" value="GO_Central"/>
</dbReference>
<dbReference type="AlphaFoldDB" id="F4PE28"/>
<dbReference type="InterPro" id="IPR036322">
    <property type="entry name" value="WD40_repeat_dom_sf"/>
</dbReference>
<dbReference type="GO" id="GO:0032040">
    <property type="term" value="C:small-subunit processome"/>
    <property type="evidence" value="ECO:0000318"/>
    <property type="project" value="GO_Central"/>
</dbReference>
<keyword evidence="2" id="KW-0677">Repeat</keyword>
<dbReference type="PROSITE" id="PS50294">
    <property type="entry name" value="WD_REPEATS_REGION"/>
    <property type="match status" value="1"/>
</dbReference>
<dbReference type="FunFam" id="2.130.10.10:FF:000200">
    <property type="entry name" value="U3 small nucleolar RNA-associated protein 21"/>
    <property type="match status" value="1"/>
</dbReference>
<dbReference type="PROSITE" id="PS50082">
    <property type="entry name" value="WD_REPEATS_2"/>
    <property type="match status" value="4"/>
</dbReference>
<name>F4PE28_BATDJ</name>
<feature type="domain" description="WDR36/Utp21 C-terminal" evidence="4">
    <location>
        <begin position="697"/>
        <end position="851"/>
    </location>
</feature>
<evidence type="ECO:0000313" key="7">
    <source>
        <dbReference type="Proteomes" id="UP000007241"/>
    </source>
</evidence>
<feature type="repeat" description="WD" evidence="3">
    <location>
        <begin position="482"/>
        <end position="523"/>
    </location>
</feature>
<protein>
    <submittedName>
        <fullName evidence="6">Uncharacterized protein</fullName>
    </submittedName>
</protein>
<dbReference type="EMBL" id="GL882896">
    <property type="protein sequence ID" value="EGF76584.1"/>
    <property type="molecule type" value="Genomic_DNA"/>
</dbReference>
<dbReference type="PANTHER" id="PTHR22840">
    <property type="entry name" value="WD REPEAT-CONTAINING PROTEIN 36"/>
    <property type="match status" value="1"/>
</dbReference>
<dbReference type="InterPro" id="IPR015943">
    <property type="entry name" value="WD40/YVTN_repeat-like_dom_sf"/>
</dbReference>
<dbReference type="SUPFAM" id="SSF50998">
    <property type="entry name" value="Quinoprotein alcohol dehydrogenase-like"/>
    <property type="match status" value="1"/>
</dbReference>
<organism evidence="6 7">
    <name type="scientific">Batrachochytrium dendrobatidis (strain JAM81 / FGSC 10211)</name>
    <name type="common">Frog chytrid fungus</name>
    <dbReference type="NCBI Taxonomy" id="684364"/>
    <lineage>
        <taxon>Eukaryota</taxon>
        <taxon>Fungi</taxon>
        <taxon>Fungi incertae sedis</taxon>
        <taxon>Chytridiomycota</taxon>
        <taxon>Chytridiomycota incertae sedis</taxon>
        <taxon>Chytridiomycetes</taxon>
        <taxon>Rhizophydiales</taxon>
        <taxon>Rhizophydiales incertae sedis</taxon>
        <taxon>Batrachochytrium</taxon>
    </lineage>
</organism>
<dbReference type="RefSeq" id="XP_006682758.1">
    <property type="nucleotide sequence ID" value="XM_006682695.1"/>
</dbReference>
<evidence type="ECO:0000259" key="4">
    <source>
        <dbReference type="Pfam" id="PF04192"/>
    </source>
</evidence>
<gene>
    <name evidence="6" type="ORF">BATDEDRAFT_14792</name>
</gene>
<dbReference type="InterPro" id="IPR019775">
    <property type="entry name" value="WD40_repeat_CS"/>
</dbReference>
<dbReference type="FunCoup" id="F4PE28">
    <property type="interactions" value="787"/>
</dbReference>
<dbReference type="GO" id="GO:0006364">
    <property type="term" value="P:rRNA processing"/>
    <property type="evidence" value="ECO:0000318"/>
    <property type="project" value="GO_Central"/>
</dbReference>
<dbReference type="OMA" id="CIYAWRA"/>